<dbReference type="Proteomes" id="UP000720508">
    <property type="component" value="Unassembled WGS sequence"/>
</dbReference>
<proteinExistence type="predicted"/>
<dbReference type="EMBL" id="JAHLEM010000464">
    <property type="protein sequence ID" value="MBU3868680.1"/>
    <property type="molecule type" value="Genomic_DNA"/>
</dbReference>
<evidence type="ECO:0000313" key="1">
    <source>
        <dbReference type="EMBL" id="MBU3868680.1"/>
    </source>
</evidence>
<gene>
    <name evidence="1" type="ORF">KN815_32915</name>
</gene>
<accession>A0ABS6CPQ5</accession>
<comment type="caution">
    <text evidence="1">The sequence shown here is derived from an EMBL/GenBank/DDBJ whole genome shotgun (WGS) entry which is preliminary data.</text>
</comment>
<organism evidence="1 2">
    <name type="scientific">Streptomyces niphimycinicus</name>
    <dbReference type="NCBI Taxonomy" id="2842201"/>
    <lineage>
        <taxon>Bacteria</taxon>
        <taxon>Bacillati</taxon>
        <taxon>Actinomycetota</taxon>
        <taxon>Actinomycetes</taxon>
        <taxon>Kitasatosporales</taxon>
        <taxon>Streptomycetaceae</taxon>
        <taxon>Streptomyces</taxon>
    </lineage>
</organism>
<name>A0ABS6CPQ5_9ACTN</name>
<evidence type="ECO:0000313" key="2">
    <source>
        <dbReference type="Proteomes" id="UP000720508"/>
    </source>
</evidence>
<sequence length="78" mass="7869">MIPNSPGSWPLALVAVVPWTPGTGEDADHPGLPHLPGIVAACALPGTAATGPGLATLVRLRAATTLDPARTTAEQLLR</sequence>
<reference evidence="1 2" key="1">
    <citation type="submission" date="2021-06" db="EMBL/GenBank/DDBJ databases">
        <authorList>
            <person name="Pan X."/>
        </authorList>
    </citation>
    <scope>NUCLEOTIDE SEQUENCE [LARGE SCALE GENOMIC DNA]</scope>
    <source>
        <strain evidence="1 2">4503</strain>
    </source>
</reference>
<keyword evidence="2" id="KW-1185">Reference proteome</keyword>
<protein>
    <submittedName>
        <fullName evidence="1">PucR family transcriptional regulator</fullName>
    </submittedName>
</protein>
<feature type="non-terminal residue" evidence="1">
    <location>
        <position position="78"/>
    </location>
</feature>